<feature type="compositionally biased region" description="Basic and acidic residues" evidence="2">
    <location>
        <begin position="374"/>
        <end position="387"/>
    </location>
</feature>
<accession>A0A560KH23</accession>
<feature type="compositionally biased region" description="Low complexity" evidence="2">
    <location>
        <begin position="405"/>
        <end position="418"/>
    </location>
</feature>
<feature type="region of interest" description="Disordered" evidence="2">
    <location>
        <begin position="73"/>
        <end position="94"/>
    </location>
</feature>
<dbReference type="AlphaFoldDB" id="A0A560KH23"/>
<dbReference type="Proteomes" id="UP000320516">
    <property type="component" value="Unassembled WGS sequence"/>
</dbReference>
<feature type="coiled-coil region" evidence="1">
    <location>
        <begin position="27"/>
        <end position="61"/>
    </location>
</feature>
<evidence type="ECO:0000313" key="4">
    <source>
        <dbReference type="Proteomes" id="UP000320516"/>
    </source>
</evidence>
<feature type="region of interest" description="Disordered" evidence="2">
    <location>
        <begin position="405"/>
        <end position="432"/>
    </location>
</feature>
<keyword evidence="1" id="KW-0175">Coiled coil</keyword>
<evidence type="ECO:0000256" key="1">
    <source>
        <dbReference type="SAM" id="Coils"/>
    </source>
</evidence>
<protein>
    <recommendedName>
        <fullName evidence="5">Tail length tape measure protein</fullName>
    </recommendedName>
</protein>
<dbReference type="EMBL" id="VITV01000001">
    <property type="protein sequence ID" value="TWB82603.1"/>
    <property type="molecule type" value="Genomic_DNA"/>
</dbReference>
<proteinExistence type="predicted"/>
<comment type="caution">
    <text evidence="3">The sequence shown here is derived from an EMBL/GenBank/DDBJ whole genome shotgun (WGS) entry which is preliminary data.</text>
</comment>
<feature type="region of interest" description="Disordered" evidence="2">
    <location>
        <begin position="361"/>
        <end position="387"/>
    </location>
</feature>
<reference evidence="3 4" key="1">
    <citation type="submission" date="2019-06" db="EMBL/GenBank/DDBJ databases">
        <title>Genomic Encyclopedia of Type Strains, Phase IV (KMG-V): Genome sequencing to study the core and pangenomes of soil and plant-associated prokaryotes.</title>
        <authorList>
            <person name="Whitman W."/>
        </authorList>
    </citation>
    <scope>NUCLEOTIDE SEQUENCE [LARGE SCALE GENOMIC DNA]</scope>
    <source>
        <strain evidence="3 4">BR 12005</strain>
    </source>
</reference>
<evidence type="ECO:0008006" key="5">
    <source>
        <dbReference type="Google" id="ProtNLM"/>
    </source>
</evidence>
<sequence>MADKVTVQIDGDASGLAKAATQGGQAMDQATDAAVTLQNNVQALKEVASRLSANMAETSRQLSAASSALTEATAQASAHAEASRKDAEAQEKTEGSFKKVAGAFKDLGGASLSMGKEIRDGTNPLLAIVEQAPAVVGALAEFGPVGVAVSLGLTALGTAAYVVIGDFVELKQLSKDISGHLTAVGLGATGSAEQVEAWINSLHEDFGLSQKDAAAVVDAIRSIGVASVEEKDKLQGYTGMLASLAPALGGADKVAQALAGAYKGGADAILELDKALNFLTVSDQQALRAAKQNNDLLAERAILMHALSQRYDPLVQAEHDLAEAIRKREALGRGFFEEDNGWSGLSQERHQADQDVEVARNRVDSLKKTPGPDQKAKEADGRAAEAERARAAEVARIAAEEKAQADAAARARQAQEEAATTERRRRAREALGDQLANIRDGVAATREGSVEREAALAGELDFVKANYGARSAEARRVEKEITAARKATLDEETADLRKQLQDSLRNMDDHNNILAKLSAKEQERYGKGSDALRKAQETDLATVRKYLDDKAKEDIDQSNEDWQRYAKDQEQKRQLQNMSLAEVATAKRAEVKAQNDATVAILEGYRQQALAAAAASGEEASVAKDYDEKIAKIRRAAEQQDRDITHQLEHDKQKEYQQTVSGITKSMGTMVQGLVTGTKTVRQAVSDMAKSALSELVGMAEKQANAWIMSNLIRQDSDQDTATKAMAQSVETATAQIKDAAATGAANAYASASAGPAWWVAPAISAAVQLAISGLTSSLSSAAGGWGRVPADGMLTELHKDEMVLPASIASPLRSALAAQTLPNLAVPAYAAANLNLPGRGVANTNAVSGTGGGANVTFTVQAMDSRDVASFFNRHGDKLVSALRGQKRNFSF</sequence>
<feature type="compositionally biased region" description="Basic and acidic residues" evidence="2">
    <location>
        <begin position="81"/>
        <end position="94"/>
    </location>
</feature>
<name>A0A560KH23_9PROT</name>
<dbReference type="RefSeq" id="WP_145608607.1">
    <property type="nucleotide sequence ID" value="NZ_JARPAF010000004.1"/>
</dbReference>
<evidence type="ECO:0000256" key="2">
    <source>
        <dbReference type="SAM" id="MobiDB-lite"/>
    </source>
</evidence>
<feature type="coiled-coil region" evidence="1">
    <location>
        <begin position="486"/>
        <end position="520"/>
    </location>
</feature>
<gene>
    <name evidence="3" type="ORF">FBZ87_101311</name>
</gene>
<organism evidence="3 4">
    <name type="scientific">Nitrospirillum amazonense</name>
    <dbReference type="NCBI Taxonomy" id="28077"/>
    <lineage>
        <taxon>Bacteria</taxon>
        <taxon>Pseudomonadati</taxon>
        <taxon>Pseudomonadota</taxon>
        <taxon>Alphaproteobacteria</taxon>
        <taxon>Rhodospirillales</taxon>
        <taxon>Azospirillaceae</taxon>
        <taxon>Nitrospirillum</taxon>
    </lineage>
</organism>
<evidence type="ECO:0000313" key="3">
    <source>
        <dbReference type="EMBL" id="TWB82603.1"/>
    </source>
</evidence>